<proteinExistence type="predicted"/>
<dbReference type="Gene3D" id="2.60.120.560">
    <property type="entry name" value="Exo-inulinase, domain 1"/>
    <property type="match status" value="1"/>
</dbReference>
<evidence type="ECO:0000313" key="2">
    <source>
        <dbReference type="Proteomes" id="UP001302719"/>
    </source>
</evidence>
<keyword evidence="2" id="KW-1185">Reference proteome</keyword>
<gene>
    <name evidence="1" type="ORF">PP769_00765</name>
</gene>
<dbReference type="KEGG" id="nall:PP769_00765"/>
<name>A0AA96GE50_9BACT</name>
<accession>A0AA96GE50</accession>
<organism evidence="1 2">
    <name type="scientific">Candidatus Nitrospira allomarina</name>
    <dbReference type="NCBI Taxonomy" id="3020900"/>
    <lineage>
        <taxon>Bacteria</taxon>
        <taxon>Pseudomonadati</taxon>
        <taxon>Nitrospirota</taxon>
        <taxon>Nitrospiria</taxon>
        <taxon>Nitrospirales</taxon>
        <taxon>Nitrospiraceae</taxon>
        <taxon>Nitrospira</taxon>
    </lineage>
</organism>
<sequence length="255" mass="28140">MGTQRSCGYGGLVLVTALSFLVMGVSVGFSEEGPQELPKPFHKTTPPLFQEWNFDQSSLNGLPKGFTQAFGGSSGKGEWSVKEDSNAPSPPHLVEQRLQCGEDWCYHLLIAEDAVVEYVDLSVRLKLNLGTPTGKAGLAYGIQDDKNFFATVVEPRTNEVVAYVVKDGQPTELGRESLILRSGDWHSLRIQRNTIISKEFTEISFDNHLALDVYDQSFKKGKLGLVVMGDGGFSFDNLRAMELMTNRPLSRPSAY</sequence>
<protein>
    <recommendedName>
        <fullName evidence="3">3-keto-disaccharide hydrolase domain-containing protein</fullName>
    </recommendedName>
</protein>
<evidence type="ECO:0008006" key="3">
    <source>
        <dbReference type="Google" id="ProtNLM"/>
    </source>
</evidence>
<dbReference type="Proteomes" id="UP001302719">
    <property type="component" value="Chromosome"/>
</dbReference>
<evidence type="ECO:0000313" key="1">
    <source>
        <dbReference type="EMBL" id="WNM58325.1"/>
    </source>
</evidence>
<dbReference type="EMBL" id="CP116967">
    <property type="protein sequence ID" value="WNM58325.1"/>
    <property type="molecule type" value="Genomic_DNA"/>
</dbReference>
<reference evidence="1 2" key="1">
    <citation type="submission" date="2023-01" db="EMBL/GenBank/DDBJ databases">
        <title>Cultivation and genomic characterization of new, ubiquitous marine nitrite-oxidizing bacteria from the Nitrospirales.</title>
        <authorList>
            <person name="Mueller A.J."/>
            <person name="Daebeler A."/>
            <person name="Herbold C.W."/>
            <person name="Kirkegaard R.H."/>
            <person name="Daims H."/>
        </authorList>
    </citation>
    <scope>NUCLEOTIDE SEQUENCE [LARGE SCALE GENOMIC DNA]</scope>
    <source>
        <strain evidence="1 2">VA</strain>
    </source>
</reference>
<dbReference type="AlphaFoldDB" id="A0AA96GE50"/>
<dbReference type="RefSeq" id="WP_312644010.1">
    <property type="nucleotide sequence ID" value="NZ_CP116967.1"/>
</dbReference>